<feature type="active site" evidence="6">
    <location>
        <position position="40"/>
    </location>
</feature>
<feature type="domain" description="Peptidase S26" evidence="8">
    <location>
        <begin position="10"/>
        <end position="181"/>
    </location>
</feature>
<dbReference type="EC" id="3.4.21.89" evidence="3 7"/>
<evidence type="ECO:0000313" key="12">
    <source>
        <dbReference type="Proteomes" id="UP000503251"/>
    </source>
</evidence>
<keyword evidence="7" id="KW-0645">Protease</keyword>
<comment type="subcellular location">
    <subcellularLocation>
        <location evidence="7">Membrane</location>
        <topology evidence="7">Single-pass type II membrane protein</topology>
    </subcellularLocation>
</comment>
<keyword evidence="7" id="KW-0812">Transmembrane</keyword>
<dbReference type="PROSITE" id="PS00761">
    <property type="entry name" value="SPASE_I_3"/>
    <property type="match status" value="1"/>
</dbReference>
<dbReference type="Proteomes" id="UP000503251">
    <property type="component" value="Chromosome"/>
</dbReference>
<dbReference type="SUPFAM" id="SSF51306">
    <property type="entry name" value="LexA/Signal peptidase"/>
    <property type="match status" value="1"/>
</dbReference>
<name>A0A6P1ZBX4_9BACT</name>
<dbReference type="Gene3D" id="2.10.109.10">
    <property type="entry name" value="Umud Fragment, subunit A"/>
    <property type="match status" value="1"/>
</dbReference>
<dbReference type="Pfam" id="PF10502">
    <property type="entry name" value="Peptidase_S26"/>
    <property type="match status" value="1"/>
</dbReference>
<evidence type="ECO:0000259" key="8">
    <source>
        <dbReference type="Pfam" id="PF10502"/>
    </source>
</evidence>
<evidence type="ECO:0000256" key="5">
    <source>
        <dbReference type="ARBA" id="ARBA00022801"/>
    </source>
</evidence>
<dbReference type="PANTHER" id="PTHR43390:SF1">
    <property type="entry name" value="CHLOROPLAST PROCESSING PEPTIDASE"/>
    <property type="match status" value="1"/>
</dbReference>
<feature type="active site" evidence="6">
    <location>
        <position position="95"/>
    </location>
</feature>
<dbReference type="EMBL" id="QMIF01000015">
    <property type="protein sequence ID" value="TVM31586.1"/>
    <property type="molecule type" value="Genomic_DNA"/>
</dbReference>
<evidence type="ECO:0000313" key="9">
    <source>
        <dbReference type="EMBL" id="QJT09774.1"/>
    </source>
</evidence>
<accession>A0A6P1ZBX4</accession>
<keyword evidence="5 7" id="KW-0378">Hydrolase</keyword>
<sequence>MTPRWRKILKDYTESIVLAFILAIIIRAFIVQSFVIPSGSMLETLQIGDHILVPRFSYSLKIPYTHIALIEFSEPERGDIIVFEYPKDPSEDFIKRVIGAPGDTVEVRNKDVYVNGEKLDEPYVQHTDPHFQTMRDNMAPRTVPEGKYFVMGDNRDESLDSRFWGFVDKSAVVGKAWMIYWSSNGLDNFRWNRIGKIVE</sequence>
<evidence type="ECO:0000256" key="2">
    <source>
        <dbReference type="ARBA" id="ARBA00009370"/>
    </source>
</evidence>
<evidence type="ECO:0000313" key="11">
    <source>
        <dbReference type="Proteomes" id="UP000434052"/>
    </source>
</evidence>
<dbReference type="RefSeq" id="WP_144306819.1">
    <property type="nucleotide sequence ID" value="NZ_CP039543.1"/>
</dbReference>
<reference evidence="10 11" key="1">
    <citation type="submission" date="2018-06" db="EMBL/GenBank/DDBJ databases">
        <title>Complete genome of Desulfovibrio marinus P48SEP.</title>
        <authorList>
            <person name="Crispim J.S."/>
            <person name="Vidigal P.M.P."/>
            <person name="Silva L.C.F."/>
            <person name="Araujo L.C."/>
            <person name="Laguardia C.N."/>
            <person name="Dias R.S."/>
            <person name="Sousa M.P."/>
            <person name="Paula S.O."/>
            <person name="Silva C."/>
        </authorList>
    </citation>
    <scope>NUCLEOTIDE SEQUENCE [LARGE SCALE GENOMIC DNA]</scope>
    <source>
        <strain evidence="10 11">P48SEP</strain>
    </source>
</reference>
<comment type="similarity">
    <text evidence="2 7">Belongs to the peptidase S26 family.</text>
</comment>
<evidence type="ECO:0000256" key="7">
    <source>
        <dbReference type="RuleBase" id="RU362042"/>
    </source>
</evidence>
<protein>
    <recommendedName>
        <fullName evidence="4 7">Signal peptidase I</fullName>
        <ecNumber evidence="3 7">3.4.21.89</ecNumber>
    </recommendedName>
</protein>
<dbReference type="Proteomes" id="UP000434052">
    <property type="component" value="Unassembled WGS sequence"/>
</dbReference>
<evidence type="ECO:0000256" key="4">
    <source>
        <dbReference type="ARBA" id="ARBA00019232"/>
    </source>
</evidence>
<evidence type="ECO:0000256" key="6">
    <source>
        <dbReference type="PIRSR" id="PIRSR600223-1"/>
    </source>
</evidence>
<dbReference type="GO" id="GO:0004252">
    <property type="term" value="F:serine-type endopeptidase activity"/>
    <property type="evidence" value="ECO:0007669"/>
    <property type="project" value="InterPro"/>
</dbReference>
<dbReference type="InterPro" id="IPR019533">
    <property type="entry name" value="Peptidase_S26"/>
</dbReference>
<dbReference type="PANTHER" id="PTHR43390">
    <property type="entry name" value="SIGNAL PEPTIDASE I"/>
    <property type="match status" value="1"/>
</dbReference>
<dbReference type="InterPro" id="IPR000223">
    <property type="entry name" value="Pept_S26A_signal_pept_1"/>
</dbReference>
<keyword evidence="7" id="KW-1133">Transmembrane helix</keyword>
<gene>
    <name evidence="10" type="primary">lepB</name>
    <name evidence="10" type="ORF">DQK91_18145</name>
    <name evidence="9" type="ORF">E8L03_12865</name>
</gene>
<dbReference type="EMBL" id="CP039543">
    <property type="protein sequence ID" value="QJT09774.1"/>
    <property type="molecule type" value="Genomic_DNA"/>
</dbReference>
<organism evidence="10 11">
    <name type="scientific">Oceanidesulfovibrio marinus</name>
    <dbReference type="NCBI Taxonomy" id="370038"/>
    <lineage>
        <taxon>Bacteria</taxon>
        <taxon>Pseudomonadati</taxon>
        <taxon>Thermodesulfobacteriota</taxon>
        <taxon>Desulfovibrionia</taxon>
        <taxon>Desulfovibrionales</taxon>
        <taxon>Desulfovibrionaceae</taxon>
        <taxon>Oceanidesulfovibrio</taxon>
    </lineage>
</organism>
<proteinExistence type="inferred from homology"/>
<feature type="transmembrane region" description="Helical" evidence="7">
    <location>
        <begin position="12"/>
        <end position="30"/>
    </location>
</feature>
<reference evidence="9 12" key="2">
    <citation type="submission" date="2019-04" db="EMBL/GenBank/DDBJ databases">
        <title>Isolation and culture of sulfate reducing bacteria from the cold seep of the South China Sea.</title>
        <authorList>
            <person name="Sun C."/>
            <person name="Liu R."/>
        </authorList>
    </citation>
    <scope>NUCLEOTIDE SEQUENCE [LARGE SCALE GENOMIC DNA]</scope>
    <source>
        <strain evidence="9 12">CS1</strain>
    </source>
</reference>
<dbReference type="PRINTS" id="PR00727">
    <property type="entry name" value="LEADERPTASE"/>
</dbReference>
<dbReference type="InterPro" id="IPR036286">
    <property type="entry name" value="LexA/Signal_pep-like_sf"/>
</dbReference>
<evidence type="ECO:0000256" key="3">
    <source>
        <dbReference type="ARBA" id="ARBA00013208"/>
    </source>
</evidence>
<dbReference type="OrthoDB" id="9815782at2"/>
<dbReference type="GO" id="GO:0016020">
    <property type="term" value="C:membrane"/>
    <property type="evidence" value="ECO:0007669"/>
    <property type="project" value="UniProtKB-SubCell"/>
</dbReference>
<dbReference type="CDD" id="cd06530">
    <property type="entry name" value="S26_SPase_I"/>
    <property type="match status" value="1"/>
</dbReference>
<evidence type="ECO:0000313" key="10">
    <source>
        <dbReference type="EMBL" id="TVM31586.1"/>
    </source>
</evidence>
<keyword evidence="7" id="KW-0472">Membrane</keyword>
<dbReference type="AlphaFoldDB" id="A0A6P1ZBX4"/>
<keyword evidence="12" id="KW-1185">Reference proteome</keyword>
<dbReference type="InterPro" id="IPR019757">
    <property type="entry name" value="Pept_S26A_signal_pept_1_Lys-AS"/>
</dbReference>
<dbReference type="InterPro" id="IPR019758">
    <property type="entry name" value="Pept_S26A_signal_pept_1_CS"/>
</dbReference>
<dbReference type="PROSITE" id="PS00760">
    <property type="entry name" value="SPASE_I_2"/>
    <property type="match status" value="1"/>
</dbReference>
<comment type="catalytic activity">
    <reaction evidence="1 7">
        <text>Cleavage of hydrophobic, N-terminal signal or leader sequences from secreted and periplasmic proteins.</text>
        <dbReference type="EC" id="3.4.21.89"/>
    </reaction>
</comment>
<evidence type="ECO:0000256" key="1">
    <source>
        <dbReference type="ARBA" id="ARBA00000677"/>
    </source>
</evidence>
<dbReference type="GO" id="GO:0009003">
    <property type="term" value="F:signal peptidase activity"/>
    <property type="evidence" value="ECO:0007669"/>
    <property type="project" value="UniProtKB-EC"/>
</dbReference>
<dbReference type="GO" id="GO:0006465">
    <property type="term" value="P:signal peptide processing"/>
    <property type="evidence" value="ECO:0007669"/>
    <property type="project" value="InterPro"/>
</dbReference>
<dbReference type="NCBIfam" id="TIGR02227">
    <property type="entry name" value="sigpep_I_bact"/>
    <property type="match status" value="1"/>
</dbReference>